<gene>
    <name evidence="2" type="ORF">B0H15DRAFT_788651</name>
</gene>
<feature type="compositionally biased region" description="Polar residues" evidence="1">
    <location>
        <begin position="311"/>
        <end position="320"/>
    </location>
</feature>
<reference evidence="2" key="1">
    <citation type="submission" date="2023-03" db="EMBL/GenBank/DDBJ databases">
        <title>Massive genome expansion in bonnet fungi (Mycena s.s.) driven by repeated elements and novel gene families across ecological guilds.</title>
        <authorList>
            <consortium name="Lawrence Berkeley National Laboratory"/>
            <person name="Harder C.B."/>
            <person name="Miyauchi S."/>
            <person name="Viragh M."/>
            <person name="Kuo A."/>
            <person name="Thoen E."/>
            <person name="Andreopoulos B."/>
            <person name="Lu D."/>
            <person name="Skrede I."/>
            <person name="Drula E."/>
            <person name="Henrissat B."/>
            <person name="Morin E."/>
            <person name="Kohler A."/>
            <person name="Barry K."/>
            <person name="LaButti K."/>
            <person name="Morin E."/>
            <person name="Salamov A."/>
            <person name="Lipzen A."/>
            <person name="Mereny Z."/>
            <person name="Hegedus B."/>
            <person name="Baldrian P."/>
            <person name="Stursova M."/>
            <person name="Weitz H."/>
            <person name="Taylor A."/>
            <person name="Grigoriev I.V."/>
            <person name="Nagy L.G."/>
            <person name="Martin F."/>
            <person name="Kauserud H."/>
        </authorList>
    </citation>
    <scope>NUCLEOTIDE SEQUENCE</scope>
    <source>
        <strain evidence="2">CBHHK173m</strain>
    </source>
</reference>
<feature type="region of interest" description="Disordered" evidence="1">
    <location>
        <begin position="297"/>
        <end position="320"/>
    </location>
</feature>
<comment type="caution">
    <text evidence="2">The sequence shown here is derived from an EMBL/GenBank/DDBJ whole genome shotgun (WGS) entry which is preliminary data.</text>
</comment>
<feature type="region of interest" description="Disordered" evidence="1">
    <location>
        <begin position="586"/>
        <end position="620"/>
    </location>
</feature>
<evidence type="ECO:0000313" key="2">
    <source>
        <dbReference type="EMBL" id="KAJ7078901.1"/>
    </source>
</evidence>
<dbReference type="Proteomes" id="UP001222325">
    <property type="component" value="Unassembled WGS sequence"/>
</dbReference>
<keyword evidence="3" id="KW-1185">Reference proteome</keyword>
<sequence length="643" mass="71466">MTRFTHSESQGLSTTRISRLLRPLRTKCIALKSATTREPEHPTATYGSKTQSVMELLPLDVLPPPDSARSYHVDHSTVATLRAAIYAVRDCFQEIVSKTKAPEAPGLAPTVPRLADLCSIIVGEHMEADDDFGTGTDEDSGQLGEIENLYGLIPVQYRRSALLAHALDIVLRGPHHFTLLSILLDVSLYHGLAHESCILLHWLMRVVVSRSRAGATLRLCHLAHSNYLVDLAHTWQGAGRPMSVFLRILTDTLATAARPELWRCKALGKLARQLHNHDFHSFIDLAGRLLRSIGNRSTADPVKSRPKYATNRGTVPSQTTDNSLADQLNRWLNYSCPFSPSSPSESSLIVEFLERCGQSRAHHNITLAPTLVCWATHYLSVVPGPDARAVISRLLKDTQPTVTTYNLLVEQSFGITPTSTRRLQDCRIILETYASSLRAEHLLLLEASLRACTLRFVEASRDSLMRGGTEREVRLYQEEVMDLVEDAERRCFGSGLRSDLCVDAIDPGWRWERVLGCWVQCRLPVAKKAKHHHTHLAVGRTCANSRLRTSSLQSHAATDNDEYRNSSPSSFDLSFKSIVSSALSNRTELHDSKRNSECTSRSVHDHEPTVPPLCKNHTSEAVPESDDALNLFAYAELAPAAVH</sequence>
<evidence type="ECO:0000256" key="1">
    <source>
        <dbReference type="SAM" id="MobiDB-lite"/>
    </source>
</evidence>
<name>A0AAD6TVJ4_9AGAR</name>
<evidence type="ECO:0000313" key="3">
    <source>
        <dbReference type="Proteomes" id="UP001222325"/>
    </source>
</evidence>
<dbReference type="AlphaFoldDB" id="A0AAD6TVJ4"/>
<feature type="compositionally biased region" description="Basic and acidic residues" evidence="1">
    <location>
        <begin position="587"/>
        <end position="608"/>
    </location>
</feature>
<organism evidence="2 3">
    <name type="scientific">Mycena belliarum</name>
    <dbReference type="NCBI Taxonomy" id="1033014"/>
    <lineage>
        <taxon>Eukaryota</taxon>
        <taxon>Fungi</taxon>
        <taxon>Dikarya</taxon>
        <taxon>Basidiomycota</taxon>
        <taxon>Agaricomycotina</taxon>
        <taxon>Agaricomycetes</taxon>
        <taxon>Agaricomycetidae</taxon>
        <taxon>Agaricales</taxon>
        <taxon>Marasmiineae</taxon>
        <taxon>Mycenaceae</taxon>
        <taxon>Mycena</taxon>
    </lineage>
</organism>
<dbReference type="EMBL" id="JARJCN010000063">
    <property type="protein sequence ID" value="KAJ7078901.1"/>
    <property type="molecule type" value="Genomic_DNA"/>
</dbReference>
<protein>
    <submittedName>
        <fullName evidence="2">Uncharacterized protein</fullName>
    </submittedName>
</protein>
<proteinExistence type="predicted"/>
<accession>A0AAD6TVJ4</accession>